<dbReference type="Proteomes" id="UP001631969">
    <property type="component" value="Unassembled WGS sequence"/>
</dbReference>
<keyword evidence="2" id="KW-1185">Reference proteome</keyword>
<evidence type="ECO:0000313" key="1">
    <source>
        <dbReference type="EMBL" id="MFM9330311.1"/>
    </source>
</evidence>
<organism evidence="1 2">
    <name type="scientific">Paenibacillus mesotrionivorans</name>
    <dbReference type="NCBI Taxonomy" id="3160968"/>
    <lineage>
        <taxon>Bacteria</taxon>
        <taxon>Bacillati</taxon>
        <taxon>Bacillota</taxon>
        <taxon>Bacilli</taxon>
        <taxon>Bacillales</taxon>
        <taxon>Paenibacillaceae</taxon>
        <taxon>Paenibacillus</taxon>
    </lineage>
</organism>
<proteinExistence type="predicted"/>
<gene>
    <name evidence="1" type="primary">spoIIIAE</name>
    <name evidence="1" type="ORF">ACI1P1_18590</name>
</gene>
<evidence type="ECO:0000313" key="2">
    <source>
        <dbReference type="Proteomes" id="UP001631969"/>
    </source>
</evidence>
<sequence>MKRIVFLAVCFALFLLLSLPAYASAGGNPADAIITDQTEKLPTGQVEQYWSQMMKEYGAYFPSGETPKFKDLVASGNQAFSFKSILSAILKFFFHEVLQNGRLLASIVILTVFSMILESLQSAFERQSVSKIGYAICYMVLIVIAINSFNIAIEYAKTAIGSMINFMIAIIPLLLTLMASMGNVTSVTMMHPLIVFMINTMGSVIYYVVFPLLFFSVVLHIASSLSEKYKVTQLAKLLQKGGVVVLGVMSTIFLGVLSVRGISGSVADGVGIRTAKYITSNFVPVVGKMFSDASDTVIGASLLVKNAIGLAGVVILVSMCAFPAIKILTMAVIYHVSAAVLQPLGDSPIVKTLSTIGKSLVYVFAALAAVGFLFFLAITILIAASNVSVMVR</sequence>
<comment type="caution">
    <text evidence="1">The sequence shown here is derived from an EMBL/GenBank/DDBJ whole genome shotgun (WGS) entry which is preliminary data.</text>
</comment>
<name>A0ACC7P1W9_9BACL</name>
<protein>
    <submittedName>
        <fullName evidence="1">Stage III sporulation protein AE</fullName>
    </submittedName>
</protein>
<dbReference type="EMBL" id="JBJURJ010000012">
    <property type="protein sequence ID" value="MFM9330311.1"/>
    <property type="molecule type" value="Genomic_DNA"/>
</dbReference>
<reference evidence="1" key="1">
    <citation type="submission" date="2024-12" db="EMBL/GenBank/DDBJ databases">
        <authorList>
            <person name="Wu N."/>
        </authorList>
    </citation>
    <scope>NUCLEOTIDE SEQUENCE</scope>
    <source>
        <strain evidence="1">P15</strain>
    </source>
</reference>
<accession>A0ACC7P1W9</accession>